<keyword evidence="1" id="KW-1133">Transmembrane helix</keyword>
<dbReference type="KEGG" id="smas:HUE87_02405"/>
<accession>A0A7S7M240</accession>
<protein>
    <submittedName>
        <fullName evidence="2">Uncharacterized protein</fullName>
    </submittedName>
</protein>
<organism evidence="2 3">
    <name type="scientific">Candidatus Sulfurimonas marisnigri</name>
    <dbReference type="NCBI Taxonomy" id="2740405"/>
    <lineage>
        <taxon>Bacteria</taxon>
        <taxon>Pseudomonadati</taxon>
        <taxon>Campylobacterota</taxon>
        <taxon>Epsilonproteobacteria</taxon>
        <taxon>Campylobacterales</taxon>
        <taxon>Sulfurimonadaceae</taxon>
        <taxon>Sulfurimonas</taxon>
    </lineage>
</organism>
<keyword evidence="1" id="KW-0812">Transmembrane</keyword>
<dbReference type="EMBL" id="CP054493">
    <property type="protein sequence ID" value="QOY55113.1"/>
    <property type="molecule type" value="Genomic_DNA"/>
</dbReference>
<dbReference type="RefSeq" id="WP_194367155.1">
    <property type="nucleotide sequence ID" value="NZ_CP054493.1"/>
</dbReference>
<evidence type="ECO:0000313" key="2">
    <source>
        <dbReference type="EMBL" id="QOY55113.1"/>
    </source>
</evidence>
<evidence type="ECO:0000313" key="3">
    <source>
        <dbReference type="Proteomes" id="UP000593836"/>
    </source>
</evidence>
<keyword evidence="1" id="KW-0472">Membrane</keyword>
<reference evidence="2 3" key="1">
    <citation type="submission" date="2020-05" db="EMBL/GenBank/DDBJ databases">
        <title>Sulfurimonas marisnigri, sp. nov., and Sulfurimonas baltica, sp. nov., manganese oxide reducing chemolithoautotrophs of the class Epsilonproteobacteria isolated from the pelagic redoxclines of the Black and Baltic Seas and emended description of the genus Sulfurimonas.</title>
        <authorList>
            <person name="Henkel J.V."/>
            <person name="Laudan C."/>
            <person name="Werner J."/>
            <person name="Neu T."/>
            <person name="Plewe S."/>
            <person name="Sproer C."/>
            <person name="Bunk B."/>
            <person name="Schulz-Vogt H.N."/>
        </authorList>
    </citation>
    <scope>NUCLEOTIDE SEQUENCE [LARGE SCALE GENOMIC DNA]</scope>
    <source>
        <strain evidence="2 3">SoZ1</strain>
    </source>
</reference>
<feature type="transmembrane region" description="Helical" evidence="1">
    <location>
        <begin position="6"/>
        <end position="28"/>
    </location>
</feature>
<keyword evidence="3" id="KW-1185">Reference proteome</keyword>
<name>A0A7S7M240_9BACT</name>
<proteinExistence type="predicted"/>
<gene>
    <name evidence="2" type="ORF">HUE87_02405</name>
</gene>
<dbReference type="AlphaFoldDB" id="A0A7S7M240"/>
<sequence>MEFDISTLMITFFILAFVISIWKIYAFFPNKQLKDDDKTQESHEELTKLVLHVIKSNSAELSLDVLFKKILCDERFDERHYWRFNKNRLNQLLDNYYLKNPHAKSIADIYENSK</sequence>
<dbReference type="Proteomes" id="UP000593836">
    <property type="component" value="Chromosome"/>
</dbReference>
<evidence type="ECO:0000256" key="1">
    <source>
        <dbReference type="SAM" id="Phobius"/>
    </source>
</evidence>